<dbReference type="Pfam" id="PF14310">
    <property type="entry name" value="Fn3-like"/>
    <property type="match status" value="1"/>
</dbReference>
<evidence type="ECO:0000256" key="11">
    <source>
        <dbReference type="ARBA" id="ARBA00026107"/>
    </source>
</evidence>
<evidence type="ECO:0000256" key="10">
    <source>
        <dbReference type="ARBA" id="ARBA00024574"/>
    </source>
</evidence>
<dbReference type="InterPro" id="IPR017853">
    <property type="entry name" value="GH"/>
</dbReference>
<evidence type="ECO:0000256" key="1">
    <source>
        <dbReference type="ARBA" id="ARBA00004613"/>
    </source>
</evidence>
<gene>
    <name evidence="14" type="ORF">VNI00_006960</name>
</gene>
<dbReference type="Gene3D" id="3.40.50.1700">
    <property type="entry name" value="Glycoside hydrolase family 3 C-terminal domain"/>
    <property type="match status" value="1"/>
</dbReference>
<evidence type="ECO:0000256" key="9">
    <source>
        <dbReference type="ARBA" id="ARBA00023295"/>
    </source>
</evidence>
<dbReference type="SUPFAM" id="SSF52279">
    <property type="entry name" value="Beta-D-glucan exohydrolase, C-terminal domain"/>
    <property type="match status" value="1"/>
</dbReference>
<evidence type="ECO:0000256" key="12">
    <source>
        <dbReference type="SAM" id="SignalP"/>
    </source>
</evidence>
<dbReference type="Gene3D" id="3.20.20.300">
    <property type="entry name" value="Glycoside hydrolase, family 3, N-terminal domain"/>
    <property type="match status" value="1"/>
</dbReference>
<dbReference type="InterPro" id="IPR036881">
    <property type="entry name" value="Glyco_hydro_3_C_sf"/>
</dbReference>
<dbReference type="InterPro" id="IPR044993">
    <property type="entry name" value="BXL"/>
</dbReference>
<comment type="catalytic activity">
    <reaction evidence="10">
        <text>Hydrolysis of (1-&gt;4)-beta-D-xylans, to remove successive D-xylose residues from the non-reducing termini.</text>
        <dbReference type="EC" id="3.2.1.37"/>
    </reaction>
</comment>
<dbReference type="Pfam" id="PF01915">
    <property type="entry name" value="Glyco_hydro_3_C"/>
    <property type="match status" value="1"/>
</dbReference>
<dbReference type="GO" id="GO:0046556">
    <property type="term" value="F:alpha-L-arabinofuranosidase activity"/>
    <property type="evidence" value="ECO:0007669"/>
    <property type="project" value="TreeGrafter"/>
</dbReference>
<evidence type="ECO:0000313" key="14">
    <source>
        <dbReference type="EMBL" id="KAK7045965.1"/>
    </source>
</evidence>
<dbReference type="GO" id="GO:0009044">
    <property type="term" value="F:xylan 1,4-beta-xylosidase activity"/>
    <property type="evidence" value="ECO:0007669"/>
    <property type="project" value="UniProtKB-EC"/>
</dbReference>
<comment type="subcellular location">
    <subcellularLocation>
        <location evidence="1">Secreted</location>
    </subcellularLocation>
</comment>
<proteinExistence type="inferred from homology"/>
<accession>A0AAW0D0W3</accession>
<dbReference type="FunFam" id="3.40.50.1700:FF:000007">
    <property type="entry name" value="Exo-1,4-beta-xylosidase xlnD"/>
    <property type="match status" value="1"/>
</dbReference>
<keyword evidence="5" id="KW-0624">Polysaccharide degradation</keyword>
<dbReference type="AlphaFoldDB" id="A0AAW0D0W3"/>
<comment type="similarity">
    <text evidence="3">Belongs to the glycosyl hydrolase 3 family.</text>
</comment>
<keyword evidence="8" id="KW-0325">Glycoprotein</keyword>
<dbReference type="InterPro" id="IPR013783">
    <property type="entry name" value="Ig-like_fold"/>
</dbReference>
<evidence type="ECO:0000256" key="2">
    <source>
        <dbReference type="ARBA" id="ARBA00004851"/>
    </source>
</evidence>
<dbReference type="Proteomes" id="UP001383192">
    <property type="component" value="Unassembled WGS sequence"/>
</dbReference>
<keyword evidence="6 12" id="KW-0732">Signal</keyword>
<dbReference type="PANTHER" id="PTHR42721:SF3">
    <property type="entry name" value="BETA-D-XYLOSIDASE 5-RELATED"/>
    <property type="match status" value="1"/>
</dbReference>
<evidence type="ECO:0000256" key="7">
    <source>
        <dbReference type="ARBA" id="ARBA00022801"/>
    </source>
</evidence>
<evidence type="ECO:0000256" key="4">
    <source>
        <dbReference type="ARBA" id="ARBA00022525"/>
    </source>
</evidence>
<feature type="domain" description="Fibronectin type III-like" evidence="13">
    <location>
        <begin position="664"/>
        <end position="734"/>
    </location>
</feature>
<dbReference type="GO" id="GO:0005576">
    <property type="term" value="C:extracellular region"/>
    <property type="evidence" value="ECO:0007669"/>
    <property type="project" value="UniProtKB-SubCell"/>
</dbReference>
<keyword evidence="4" id="KW-0964">Secreted</keyword>
<dbReference type="GO" id="GO:0031222">
    <property type="term" value="P:arabinan catabolic process"/>
    <property type="evidence" value="ECO:0007669"/>
    <property type="project" value="TreeGrafter"/>
</dbReference>
<feature type="chain" id="PRO_5043519297" description="xylan 1,4-beta-xylosidase" evidence="12">
    <location>
        <begin position="23"/>
        <end position="756"/>
    </location>
</feature>
<dbReference type="Pfam" id="PF00933">
    <property type="entry name" value="Glyco_hydro_3"/>
    <property type="match status" value="1"/>
</dbReference>
<dbReference type="GO" id="GO:0045493">
    <property type="term" value="P:xylan catabolic process"/>
    <property type="evidence" value="ECO:0007669"/>
    <property type="project" value="UniProtKB-KW"/>
</dbReference>
<name>A0AAW0D0W3_9AGAR</name>
<dbReference type="InterPro" id="IPR026891">
    <property type="entry name" value="Fn3-like"/>
</dbReference>
<comment type="caution">
    <text evidence="14">The sequence shown here is derived from an EMBL/GenBank/DDBJ whole genome shotgun (WGS) entry which is preliminary data.</text>
</comment>
<comment type="pathway">
    <text evidence="2">Glycan degradation; xylan degradation.</text>
</comment>
<protein>
    <recommendedName>
        <fullName evidence="11">xylan 1,4-beta-xylosidase</fullName>
        <ecNumber evidence="11">3.2.1.37</ecNumber>
    </recommendedName>
</protein>
<evidence type="ECO:0000313" key="15">
    <source>
        <dbReference type="Proteomes" id="UP001383192"/>
    </source>
</evidence>
<keyword evidence="15" id="KW-1185">Reference proteome</keyword>
<evidence type="ECO:0000256" key="3">
    <source>
        <dbReference type="ARBA" id="ARBA00005336"/>
    </source>
</evidence>
<evidence type="ECO:0000259" key="13">
    <source>
        <dbReference type="SMART" id="SM01217"/>
    </source>
</evidence>
<reference evidence="14 15" key="1">
    <citation type="submission" date="2024-01" db="EMBL/GenBank/DDBJ databases">
        <title>A draft genome for a cacao thread blight-causing isolate of Paramarasmius palmivorus.</title>
        <authorList>
            <person name="Baruah I.K."/>
            <person name="Bukari Y."/>
            <person name="Amoako-Attah I."/>
            <person name="Meinhardt L.W."/>
            <person name="Bailey B.A."/>
            <person name="Cohen S.P."/>
        </authorList>
    </citation>
    <scope>NUCLEOTIDE SEQUENCE [LARGE SCALE GENOMIC DNA]</scope>
    <source>
        <strain evidence="14 15">GH-12</strain>
    </source>
</reference>
<evidence type="ECO:0000256" key="8">
    <source>
        <dbReference type="ARBA" id="ARBA00023180"/>
    </source>
</evidence>
<evidence type="ECO:0000256" key="6">
    <source>
        <dbReference type="ARBA" id="ARBA00022729"/>
    </source>
</evidence>
<evidence type="ECO:0000256" key="5">
    <source>
        <dbReference type="ARBA" id="ARBA00022651"/>
    </source>
</evidence>
<keyword evidence="7" id="KW-0378">Hydrolase</keyword>
<dbReference type="EMBL" id="JAYKXP010000022">
    <property type="protein sequence ID" value="KAK7045965.1"/>
    <property type="molecule type" value="Genomic_DNA"/>
</dbReference>
<dbReference type="Gene3D" id="2.60.40.10">
    <property type="entry name" value="Immunoglobulins"/>
    <property type="match status" value="1"/>
</dbReference>
<dbReference type="InterPro" id="IPR001764">
    <property type="entry name" value="Glyco_hydro_3_N"/>
</dbReference>
<organism evidence="14 15">
    <name type="scientific">Paramarasmius palmivorus</name>
    <dbReference type="NCBI Taxonomy" id="297713"/>
    <lineage>
        <taxon>Eukaryota</taxon>
        <taxon>Fungi</taxon>
        <taxon>Dikarya</taxon>
        <taxon>Basidiomycota</taxon>
        <taxon>Agaricomycotina</taxon>
        <taxon>Agaricomycetes</taxon>
        <taxon>Agaricomycetidae</taxon>
        <taxon>Agaricales</taxon>
        <taxon>Marasmiineae</taxon>
        <taxon>Marasmiaceae</taxon>
        <taxon>Paramarasmius</taxon>
    </lineage>
</organism>
<keyword evidence="5" id="KW-0119">Carbohydrate metabolism</keyword>
<dbReference type="SMART" id="SM01217">
    <property type="entry name" value="Fn3_like"/>
    <property type="match status" value="1"/>
</dbReference>
<dbReference type="InterPro" id="IPR036962">
    <property type="entry name" value="Glyco_hydro_3_N_sf"/>
</dbReference>
<keyword evidence="9" id="KW-0326">Glycosidase</keyword>
<dbReference type="EC" id="3.2.1.37" evidence="11"/>
<dbReference type="PANTHER" id="PTHR42721">
    <property type="entry name" value="SUGAR HYDROLASE-RELATED"/>
    <property type="match status" value="1"/>
</dbReference>
<dbReference type="InterPro" id="IPR002772">
    <property type="entry name" value="Glyco_hydro_3_C"/>
</dbReference>
<feature type="signal peptide" evidence="12">
    <location>
        <begin position="1"/>
        <end position="22"/>
    </location>
</feature>
<dbReference type="SUPFAM" id="SSF51445">
    <property type="entry name" value="(Trans)glycosidases"/>
    <property type="match status" value="1"/>
</dbReference>
<sequence>MTRANIYLHLLIISITPSLSKGAFPDCTTGPLADNLVCNISAPSIDRARALVAEFTIPELIQNMDSSTPGVPRLGLPAYNWWSEALHGVAISPGTSFAPLGQNFSFATSFPAPISLGAAFDDELILEMATIISTEARAFNNAERAGLDFFTPNINPFKDPRWGRGQETPGEDPFHISQYVYQLIIGLQGGISPTPYLKLAADCKHWAAYDLENWEGVSRFSFDAQVTLQDLAEYYSPPFQSCIRDAKVASIMCSYNAVNGVPSCANRYILQDLARNLWGLGEEQWITADCGAVGNISSAHKFTDDLPNAAAVALNAGTDIDCARIPATYSQHLGEALNQSLITEDQLRTSMTRHYNSLIRLGYFDAADQVPYRSLGWDDVNTEAAQQLAHRAAVESIVLLKNDGILPLGSSVERVAVVGPFSNATRQMQSNYNGPAPFIVSPQQAFRDAGFDVAFANGTDINSTNASGFDAAIAAASNADVIFFAGGIDTTIESEGHDRTEITWPGNQLDLVQELKILGKPLVVLQMGGGQVDSSSLRDDDSINALIWGGYPGQSGGTALVDIITGKQAPAGRLPITQYPASYVEESLKPGRTYKWYTGTPVFEFGFGLHYTTFHAEWASLGESYNIQELVSSANSSDVAHTDLGILDTLNITVTNSGTVASDYVALLFSRTTAGPSPAPNKELISYQRVKDIQPGSSGVAGLKITLGAIARTDESGNRVLYPGEYELLLDIGAQEITKTIALTGDEAILIEWPQP</sequence>
<keyword evidence="5" id="KW-0858">Xylan degradation</keyword>